<sequence length="162" mass="18577">MEALIDDKKRRSESTFTRLAILEGGEKMVIRNLKGCLSCRGDEKNRENEIPRPSYENPHAQETEREEARAGARRGVQNFLGYRPFLPICLFTFCRNIIAAPARASNFFHQIDDLERPMGIHEYARSMGLPCTPGVKERKKKALFVIGSSETKSRWREFEAEG</sequence>
<proteinExistence type="predicted"/>
<organism evidence="2 3">
    <name type="scientific">Orbilia blumenaviensis</name>
    <dbReference type="NCBI Taxonomy" id="1796055"/>
    <lineage>
        <taxon>Eukaryota</taxon>
        <taxon>Fungi</taxon>
        <taxon>Dikarya</taxon>
        <taxon>Ascomycota</taxon>
        <taxon>Pezizomycotina</taxon>
        <taxon>Orbiliomycetes</taxon>
        <taxon>Orbiliales</taxon>
        <taxon>Orbiliaceae</taxon>
        <taxon>Orbilia</taxon>
    </lineage>
</organism>
<evidence type="ECO:0000313" key="2">
    <source>
        <dbReference type="EMBL" id="KAK6362712.1"/>
    </source>
</evidence>
<dbReference type="Proteomes" id="UP001373714">
    <property type="component" value="Unassembled WGS sequence"/>
</dbReference>
<protein>
    <submittedName>
        <fullName evidence="2">Uncharacterized protein</fullName>
    </submittedName>
</protein>
<feature type="compositionally biased region" description="Basic and acidic residues" evidence="1">
    <location>
        <begin position="59"/>
        <end position="70"/>
    </location>
</feature>
<gene>
    <name evidence="2" type="ORF">TWF730_000168</name>
</gene>
<reference evidence="2 3" key="1">
    <citation type="submission" date="2019-10" db="EMBL/GenBank/DDBJ databases">
        <authorList>
            <person name="Palmer J.M."/>
        </authorList>
    </citation>
    <scope>NUCLEOTIDE SEQUENCE [LARGE SCALE GENOMIC DNA]</scope>
    <source>
        <strain evidence="2 3">TWF730</strain>
    </source>
</reference>
<name>A0AAV9VL26_9PEZI</name>
<feature type="region of interest" description="Disordered" evidence="1">
    <location>
        <begin position="43"/>
        <end position="70"/>
    </location>
</feature>
<dbReference type="EMBL" id="JAVHNS010000001">
    <property type="protein sequence ID" value="KAK6362712.1"/>
    <property type="molecule type" value="Genomic_DNA"/>
</dbReference>
<dbReference type="AlphaFoldDB" id="A0AAV9VL26"/>
<evidence type="ECO:0000256" key="1">
    <source>
        <dbReference type="SAM" id="MobiDB-lite"/>
    </source>
</evidence>
<comment type="caution">
    <text evidence="2">The sequence shown here is derived from an EMBL/GenBank/DDBJ whole genome shotgun (WGS) entry which is preliminary data.</text>
</comment>
<keyword evidence="3" id="KW-1185">Reference proteome</keyword>
<evidence type="ECO:0000313" key="3">
    <source>
        <dbReference type="Proteomes" id="UP001373714"/>
    </source>
</evidence>
<accession>A0AAV9VL26</accession>